<proteinExistence type="predicted"/>
<accession>A0A0Q0AUS0</accession>
<name>A0A0Q0AUS0_PSESX</name>
<dbReference type="EMBL" id="LJRI01001260">
    <property type="protein sequence ID" value="KPY67047.1"/>
    <property type="molecule type" value="Genomic_DNA"/>
</dbReference>
<dbReference type="AlphaFoldDB" id="A0A0Q0AUS0"/>
<organism evidence="1 2">
    <name type="scientific">Pseudomonas syringae pv. spinaceae</name>
    <dbReference type="NCBI Taxonomy" id="264459"/>
    <lineage>
        <taxon>Bacteria</taxon>
        <taxon>Pseudomonadati</taxon>
        <taxon>Pseudomonadota</taxon>
        <taxon>Gammaproteobacteria</taxon>
        <taxon>Pseudomonadales</taxon>
        <taxon>Pseudomonadaceae</taxon>
        <taxon>Pseudomonas</taxon>
        <taxon>Pseudomonas syringae</taxon>
    </lineage>
</organism>
<sequence>MYRYRHFFQTPYHKKLLLSFRLNRPMNLDYSINKWKSIISKKLSRFIDSKVCQQFVQRLLKLNKVAS</sequence>
<gene>
    <name evidence="1" type="ORF">ALO94_03729</name>
</gene>
<dbReference type="Proteomes" id="UP000050384">
    <property type="component" value="Unassembled WGS sequence"/>
</dbReference>
<evidence type="ECO:0000313" key="1">
    <source>
        <dbReference type="EMBL" id="KPY67047.1"/>
    </source>
</evidence>
<comment type="caution">
    <text evidence="1">The sequence shown here is derived from an EMBL/GenBank/DDBJ whole genome shotgun (WGS) entry which is preliminary data.</text>
</comment>
<reference evidence="1 2" key="1">
    <citation type="submission" date="2015-09" db="EMBL/GenBank/DDBJ databases">
        <title>Genome announcement of multiple Pseudomonas syringae strains.</title>
        <authorList>
            <person name="Thakur S."/>
            <person name="Wang P.W."/>
            <person name="Gong Y."/>
            <person name="Weir B.S."/>
            <person name="Guttman D.S."/>
        </authorList>
    </citation>
    <scope>NUCLEOTIDE SEQUENCE [LARGE SCALE GENOMIC DNA]</scope>
    <source>
        <strain evidence="1 2">ICMP16929</strain>
    </source>
</reference>
<protein>
    <submittedName>
        <fullName evidence="1">Uncharacterized protein</fullName>
    </submittedName>
</protein>
<evidence type="ECO:0000313" key="2">
    <source>
        <dbReference type="Proteomes" id="UP000050384"/>
    </source>
</evidence>
<dbReference type="PATRIC" id="fig|264459.3.peg.5863"/>